<reference evidence="1 2" key="1">
    <citation type="journal article" date="2024" name="BMC Biol.">
        <title>Comparative genomics of Ascetosporea gives new insight into the evolutionary basis for animal parasitism in Rhizaria.</title>
        <authorList>
            <person name="Hiltunen Thoren M."/>
            <person name="Onut-Brannstrom I."/>
            <person name="Alfjorden A."/>
            <person name="Peckova H."/>
            <person name="Swords F."/>
            <person name="Hooper C."/>
            <person name="Holzer A.S."/>
            <person name="Bass D."/>
            <person name="Burki F."/>
        </authorList>
    </citation>
    <scope>NUCLEOTIDE SEQUENCE [LARGE SCALE GENOMIC DNA]</scope>
    <source>
        <strain evidence="1">20-A016</strain>
    </source>
</reference>
<evidence type="ECO:0000313" key="2">
    <source>
        <dbReference type="Proteomes" id="UP001439008"/>
    </source>
</evidence>
<evidence type="ECO:0000313" key="1">
    <source>
        <dbReference type="EMBL" id="MES1921762.1"/>
    </source>
</evidence>
<comment type="caution">
    <text evidence="1">The sequence shown here is derived from an EMBL/GenBank/DDBJ whole genome shotgun (WGS) entry which is preliminary data.</text>
</comment>
<name>A0ABV2AQ05_9EUKA</name>
<keyword evidence="2" id="KW-1185">Reference proteome</keyword>
<proteinExistence type="predicted"/>
<dbReference type="EMBL" id="JBDODL010001732">
    <property type="protein sequence ID" value="MES1921762.1"/>
    <property type="molecule type" value="Genomic_DNA"/>
</dbReference>
<protein>
    <submittedName>
        <fullName evidence="1">Uncharacterized protein</fullName>
    </submittedName>
</protein>
<gene>
    <name evidence="1" type="ORF">MHBO_003293</name>
</gene>
<organism evidence="1 2">
    <name type="scientific">Bonamia ostreae</name>
    <dbReference type="NCBI Taxonomy" id="126728"/>
    <lineage>
        <taxon>Eukaryota</taxon>
        <taxon>Sar</taxon>
        <taxon>Rhizaria</taxon>
        <taxon>Endomyxa</taxon>
        <taxon>Ascetosporea</taxon>
        <taxon>Haplosporida</taxon>
        <taxon>Bonamia</taxon>
    </lineage>
</organism>
<dbReference type="Proteomes" id="UP001439008">
    <property type="component" value="Unassembled WGS sequence"/>
</dbReference>
<sequence>MIFCAIFLSFVCSPPPLCKRFKIKDKYFIPKPSENRYYCSTAVLDIEIPANLQPLSEVNKICRVPYHFDSSHECEIKLTDHFEIYFYKKCNLANNYFNVKNNVLEDHILCEETGDNIYDINYFCQITKLQSSLIEDGGRNCKKGTFNNNHYFRGECVLNRPYFSINGDSTSEHLSCASNRDNIFDIKKFCRLTKSTSTLPAILFSEKGECNTFIKDEINYYGKCSFEKPFFYKNGVVLDDFIQCEETDTAHNLIKACEIPKSSERFTVDKSKCSSKDKDGKYFSEKCTNTDSNASGNLIRCDKGDLLCLIVLK</sequence>
<accession>A0ABV2AQ05</accession>